<gene>
    <name evidence="2" type="ORF">G4332_00765</name>
</gene>
<dbReference type="Proteomes" id="UP000724058">
    <property type="component" value="Unassembled WGS sequence"/>
</dbReference>
<dbReference type="RefSeq" id="WP_173792762.1">
    <property type="nucleotide sequence ID" value="NZ_JAAIOC010000001.1"/>
</dbReference>
<evidence type="ECO:0000256" key="1">
    <source>
        <dbReference type="SAM" id="Coils"/>
    </source>
</evidence>
<comment type="caution">
    <text evidence="2">The sequence shown here is derived from an EMBL/GenBank/DDBJ whole genome shotgun (WGS) entry which is preliminary data.</text>
</comment>
<organism evidence="2 3">
    <name type="scientific">Dorea longicatena</name>
    <dbReference type="NCBI Taxonomy" id="88431"/>
    <lineage>
        <taxon>Bacteria</taxon>
        <taxon>Bacillati</taxon>
        <taxon>Bacillota</taxon>
        <taxon>Clostridia</taxon>
        <taxon>Lachnospirales</taxon>
        <taxon>Lachnospiraceae</taxon>
        <taxon>Dorea</taxon>
    </lineage>
</organism>
<dbReference type="EMBL" id="JAAIOD010000001">
    <property type="protein sequence ID" value="NSE56669.1"/>
    <property type="molecule type" value="Genomic_DNA"/>
</dbReference>
<dbReference type="Pfam" id="PF12363">
    <property type="entry name" value="Phage_TAC_12"/>
    <property type="match status" value="1"/>
</dbReference>
<feature type="coiled-coil region" evidence="1">
    <location>
        <begin position="101"/>
        <end position="128"/>
    </location>
</feature>
<evidence type="ECO:0000313" key="3">
    <source>
        <dbReference type="Proteomes" id="UP000724058"/>
    </source>
</evidence>
<dbReference type="AlphaFoldDB" id="A0AAP7APW6"/>
<evidence type="ECO:0008006" key="4">
    <source>
        <dbReference type="Google" id="ProtNLM"/>
    </source>
</evidence>
<sequence length="130" mass="14590">MMELTINGTVYQFKFGMGFLREANKLTVVPVQGMPGTTKEIGARYLIASVVVDQEPNALVDLLDLANKGENPRVTKAMLDSYIDSEEVDIDELMEKTKDFLSKANATKKAVKEILKEYEEQMAKKKAQEL</sequence>
<proteinExistence type="predicted"/>
<evidence type="ECO:0000313" key="2">
    <source>
        <dbReference type="EMBL" id="NSE56669.1"/>
    </source>
</evidence>
<reference evidence="2" key="1">
    <citation type="journal article" date="2020" name="Cell Host Microbe">
        <title>Functional and Genomic Variation between Human-Derived Isolates of Lachnospiraceae Reveals Inter- and Intra-Species Diversity.</title>
        <authorList>
            <person name="Sorbara M.T."/>
            <person name="Littmann E.R."/>
            <person name="Fontana E."/>
            <person name="Moody T.U."/>
            <person name="Kohout C.E."/>
            <person name="Gjonbalaj M."/>
            <person name="Eaton V."/>
            <person name="Seok R."/>
            <person name="Leiner I.M."/>
            <person name="Pamer E.G."/>
        </authorList>
    </citation>
    <scope>NUCLEOTIDE SEQUENCE</scope>
    <source>
        <strain evidence="2">MSK.10.16</strain>
    </source>
</reference>
<accession>A0AAP7APW6</accession>
<keyword evidence="1" id="KW-0175">Coiled coil</keyword>
<protein>
    <recommendedName>
        <fullName evidence="4">Phage protein</fullName>
    </recommendedName>
</protein>
<dbReference type="InterPro" id="IPR024410">
    <property type="entry name" value="Phage_TAC_12"/>
</dbReference>
<name>A0AAP7APW6_9FIRM</name>
<reference evidence="2" key="2">
    <citation type="submission" date="2020-02" db="EMBL/GenBank/DDBJ databases">
        <authorList>
            <person name="Littmann E."/>
            <person name="Sorbara M."/>
        </authorList>
    </citation>
    <scope>NUCLEOTIDE SEQUENCE</scope>
    <source>
        <strain evidence="2">MSK.10.16</strain>
    </source>
</reference>